<dbReference type="RefSeq" id="WP_073358517.1">
    <property type="nucleotide sequence ID" value="NZ_FNTL01000004.1"/>
</dbReference>
<keyword evidence="2" id="KW-0472">Membrane</keyword>
<dbReference type="SUPFAM" id="SSF55021">
    <property type="entry name" value="ACT-like"/>
    <property type="match status" value="1"/>
</dbReference>
<keyword evidence="2" id="KW-0812">Transmembrane</keyword>
<evidence type="ECO:0000256" key="1">
    <source>
        <dbReference type="SAM" id="MobiDB-lite"/>
    </source>
</evidence>
<feature type="region of interest" description="Disordered" evidence="1">
    <location>
        <begin position="261"/>
        <end position="283"/>
    </location>
</feature>
<accession>A0A1H5AG75</accession>
<gene>
    <name evidence="3" type="ORF">SAMN04490220_4425</name>
</gene>
<dbReference type="OrthoDB" id="5516749at2"/>
<organism evidence="3 4">
    <name type="scientific">Rhodococcus jostii</name>
    <dbReference type="NCBI Taxonomy" id="132919"/>
    <lineage>
        <taxon>Bacteria</taxon>
        <taxon>Bacillati</taxon>
        <taxon>Actinomycetota</taxon>
        <taxon>Actinomycetes</taxon>
        <taxon>Mycobacteriales</taxon>
        <taxon>Nocardiaceae</taxon>
        <taxon>Rhodococcus</taxon>
    </lineage>
</organism>
<evidence type="ECO:0000313" key="4">
    <source>
        <dbReference type="Proteomes" id="UP000183407"/>
    </source>
</evidence>
<dbReference type="EMBL" id="FNTL01000004">
    <property type="protein sequence ID" value="SED41389.1"/>
    <property type="molecule type" value="Genomic_DNA"/>
</dbReference>
<proteinExistence type="predicted"/>
<protein>
    <recommendedName>
        <fullName evidence="5">ACT domain-containing protein</fullName>
    </recommendedName>
</protein>
<dbReference type="Proteomes" id="UP000183407">
    <property type="component" value="Unassembled WGS sequence"/>
</dbReference>
<evidence type="ECO:0008006" key="5">
    <source>
        <dbReference type="Google" id="ProtNLM"/>
    </source>
</evidence>
<reference evidence="4" key="1">
    <citation type="submission" date="2016-10" db="EMBL/GenBank/DDBJ databases">
        <authorList>
            <person name="Varghese N."/>
        </authorList>
    </citation>
    <scope>NUCLEOTIDE SEQUENCE [LARGE SCALE GENOMIC DNA]</scope>
    <source>
        <strain evidence="4">DSM 44719</strain>
    </source>
</reference>
<feature type="transmembrane region" description="Helical" evidence="2">
    <location>
        <begin position="55"/>
        <end position="74"/>
    </location>
</feature>
<keyword evidence="2" id="KW-1133">Transmembrane helix</keyword>
<feature type="transmembrane region" description="Helical" evidence="2">
    <location>
        <begin position="30"/>
        <end position="49"/>
    </location>
</feature>
<dbReference type="AlphaFoldDB" id="A0A1H5AG75"/>
<sequence length="283" mass="29920">MTDAVREPGVHVNACEACGRLPHPRRVRLALAKLCAVFPVELLLHALVIHFHASYLLTVTVLTVTTTVLVIWVVEPSAMRLLGGWLHGPPGGEHGPLTTGQSLWRIRARVSDRPGQLESLAHHLAELDANILTVHVHHLDGGSLDELIVGACRETSPDALSKAVRAGGGHSVGIWPASALALIDGQTKALTLAARVAADPSELPLSIAELLGAQYVDSRVGDHPTAAACVEIPSGDDAPLVFVRPADEPFTPAEIARARRLGELAQKTRQRSEAGGRTSATPA</sequence>
<dbReference type="InterPro" id="IPR045865">
    <property type="entry name" value="ACT-like_dom_sf"/>
</dbReference>
<evidence type="ECO:0000256" key="2">
    <source>
        <dbReference type="SAM" id="Phobius"/>
    </source>
</evidence>
<evidence type="ECO:0000313" key="3">
    <source>
        <dbReference type="EMBL" id="SED41389.1"/>
    </source>
</evidence>
<name>A0A1H5AG75_RHOJO</name>